<feature type="compositionally biased region" description="Basic residues" evidence="1">
    <location>
        <begin position="652"/>
        <end position="661"/>
    </location>
</feature>
<evidence type="ECO:0000259" key="2">
    <source>
        <dbReference type="Pfam" id="PF10536"/>
    </source>
</evidence>
<feature type="compositionally biased region" description="Low complexity" evidence="1">
    <location>
        <begin position="492"/>
        <end position="517"/>
    </location>
</feature>
<dbReference type="OMA" id="RFERRCE"/>
<keyword evidence="4" id="KW-1185">Reference proteome</keyword>
<name>A0A7N2KNL8_QUELO</name>
<protein>
    <recommendedName>
        <fullName evidence="2">Aminotransferase-like plant mobile domain-containing protein</fullName>
    </recommendedName>
</protein>
<accession>A0A7N2KNL8</accession>
<evidence type="ECO:0000313" key="3">
    <source>
        <dbReference type="EnsemblPlants" id="QL01p023632:mrna"/>
    </source>
</evidence>
<dbReference type="InterPro" id="IPR019557">
    <property type="entry name" value="AminoTfrase-like_pln_mobile"/>
</dbReference>
<reference evidence="3 4" key="1">
    <citation type="journal article" date="2016" name="G3 (Bethesda)">
        <title>First Draft Assembly and Annotation of the Genome of a California Endemic Oak Quercus lobata Nee (Fagaceae).</title>
        <authorList>
            <person name="Sork V.L."/>
            <person name="Fitz-Gibbon S.T."/>
            <person name="Puiu D."/>
            <person name="Crepeau M."/>
            <person name="Gugger P.F."/>
            <person name="Sherman R."/>
            <person name="Stevens K."/>
            <person name="Langley C.H."/>
            <person name="Pellegrini M."/>
            <person name="Salzberg S.L."/>
        </authorList>
    </citation>
    <scope>NUCLEOTIDE SEQUENCE [LARGE SCALE GENOMIC DNA]</scope>
    <source>
        <strain evidence="3 4">cv. SW786</strain>
    </source>
</reference>
<dbReference type="KEGG" id="qlo:115984018"/>
<dbReference type="InterPro" id="IPR044824">
    <property type="entry name" value="MAIN-like"/>
</dbReference>
<dbReference type="PANTHER" id="PTHR46033:SF8">
    <property type="entry name" value="PROTEIN MAINTENANCE OF MERISTEMS-LIKE"/>
    <property type="match status" value="1"/>
</dbReference>
<organism evidence="3 4">
    <name type="scientific">Quercus lobata</name>
    <name type="common">Valley oak</name>
    <dbReference type="NCBI Taxonomy" id="97700"/>
    <lineage>
        <taxon>Eukaryota</taxon>
        <taxon>Viridiplantae</taxon>
        <taxon>Streptophyta</taxon>
        <taxon>Embryophyta</taxon>
        <taxon>Tracheophyta</taxon>
        <taxon>Spermatophyta</taxon>
        <taxon>Magnoliopsida</taxon>
        <taxon>eudicotyledons</taxon>
        <taxon>Gunneridae</taxon>
        <taxon>Pentapetalae</taxon>
        <taxon>rosids</taxon>
        <taxon>fabids</taxon>
        <taxon>Fagales</taxon>
        <taxon>Fagaceae</taxon>
        <taxon>Quercus</taxon>
    </lineage>
</organism>
<dbReference type="Proteomes" id="UP000594261">
    <property type="component" value="Chromosome 1"/>
</dbReference>
<feature type="compositionally biased region" description="Basic residues" evidence="1">
    <location>
        <begin position="675"/>
        <end position="688"/>
    </location>
</feature>
<sequence>MVVANARQIEVAHPGPIDDSVLTLQPEHRSEAIWNGQDPGSLTCRSRSEEFTNLEPMVDDRVVDIIKGLGLEGLLRTPGREIDHGLITALVERWRPETHTFHMPHGEVTITLQDVEVLLGLPVDGEAITGSTQKEWPTVCRDFLGFSVQNDNTKVLLGQRIVIKRLLEQVASPLPPNAEEDQLYKYARCYILALLGDTIFVDKSGDRVHLMWVQQLEDLRNPRTYSWGSACLAWLYRELCRASDKTASQIGGCLLLVQYWAWARFPFLCPRVERGPPVGAYGPPMRGPLSLKWLWVPNKKDRPAHIFRDRYREKIASMLPGQVVWQPYDAELRDLPKYCVAGRAMWMATVPLVCFHLVEKHTPDRVVRQFGMIQEIPQLVDTDTVLHGIDLRGKVGVDWTRRHAGHIIEWGNRFERRCEAMLGDMPPHHVYFNWFHRITRRFIDHRGAKLILMIEGYLRLLRRHPVGTPDYKDITDVLKAVNEIDRVQPHIPEASNEEAATPEAAATERSSTSTAPTGCGSCPPVATPQVVPTLDPSPSTPHPSPSPNIPSPTPHPSPTPNIPPPTSHPCPGSDIPPPTPRSFPKLSPSFDLRIDPTPPDMHTEPPSHITSTGPSSGIDPPHVQAEQAIGLPAELEGQPKHISKAPPCGIGGHKHGHKAGHKASDQGHARSPSPHSKHYTRQHKVQKR</sequence>
<feature type="region of interest" description="Disordered" evidence="1">
    <location>
        <begin position="488"/>
        <end position="688"/>
    </location>
</feature>
<dbReference type="EMBL" id="LRBV02000001">
    <property type="status" value="NOT_ANNOTATED_CDS"/>
    <property type="molecule type" value="Genomic_DNA"/>
</dbReference>
<dbReference type="Pfam" id="PF10536">
    <property type="entry name" value="PMD"/>
    <property type="match status" value="1"/>
</dbReference>
<dbReference type="OrthoDB" id="1871193at2759"/>
<dbReference type="RefSeq" id="XP_030962755.1">
    <property type="nucleotide sequence ID" value="XM_031106895.1"/>
</dbReference>
<reference evidence="3" key="2">
    <citation type="submission" date="2021-01" db="UniProtKB">
        <authorList>
            <consortium name="EnsemblPlants"/>
        </authorList>
    </citation>
    <scope>IDENTIFICATION</scope>
</reference>
<evidence type="ECO:0000256" key="1">
    <source>
        <dbReference type="SAM" id="MobiDB-lite"/>
    </source>
</evidence>
<feature type="compositionally biased region" description="Pro residues" evidence="1">
    <location>
        <begin position="538"/>
        <end position="581"/>
    </location>
</feature>
<proteinExistence type="predicted"/>
<evidence type="ECO:0000313" key="4">
    <source>
        <dbReference type="Proteomes" id="UP000594261"/>
    </source>
</evidence>
<dbReference type="GeneID" id="115984018"/>
<dbReference type="Gramene" id="QL01p023632:mrna">
    <property type="protein sequence ID" value="QL01p023632:mrna"/>
    <property type="gene ID" value="QL01p023632"/>
</dbReference>
<gene>
    <name evidence="3" type="primary">LOC115984018</name>
</gene>
<dbReference type="InParanoid" id="A0A7N2KNL8"/>
<dbReference type="AlphaFoldDB" id="A0A7N2KNL8"/>
<dbReference type="PANTHER" id="PTHR46033">
    <property type="entry name" value="PROTEIN MAIN-LIKE 2"/>
    <property type="match status" value="1"/>
</dbReference>
<dbReference type="GO" id="GO:0010073">
    <property type="term" value="P:meristem maintenance"/>
    <property type="evidence" value="ECO:0007669"/>
    <property type="project" value="InterPro"/>
</dbReference>
<feature type="domain" description="Aminotransferase-like plant mobile" evidence="2">
    <location>
        <begin position="80"/>
        <end position="436"/>
    </location>
</feature>
<dbReference type="EnsemblPlants" id="QL01p023632:mrna">
    <property type="protein sequence ID" value="QL01p023632:mrna"/>
    <property type="gene ID" value="QL01p023632"/>
</dbReference>